<gene>
    <name evidence="1" type="ORF">K3G42_031436</name>
</gene>
<name>A0ACB8FKY0_9SAUR</name>
<keyword evidence="2" id="KW-1185">Reference proteome</keyword>
<accession>A0ACB8FKY0</accession>
<sequence>MAGSQEGVSRKGFHVDLVLGKAGAGEAGSGSNLQGLPHPALERGDPDRPGPCDQLSFQPELNQSWPTQAVFAQTQSNKNTHTQLPSLFNTPPVILALNPETSKQRQESRKRTRSAKQKPRTGPIGFFGRAEHSSPTPAASGSSYREAWSTRRAVCIVKRTWGEGGGRGEIKAMQAVFSVWGQPVLFSYLQLPRPHRKESMEDGSSVPGTQKELLEPQLAKKLQLAL</sequence>
<evidence type="ECO:0000313" key="2">
    <source>
        <dbReference type="Proteomes" id="UP000827872"/>
    </source>
</evidence>
<comment type="caution">
    <text evidence="1">The sequence shown here is derived from an EMBL/GenBank/DDBJ whole genome shotgun (WGS) entry which is preliminary data.</text>
</comment>
<dbReference type="Proteomes" id="UP000827872">
    <property type="component" value="Linkage Group LG04"/>
</dbReference>
<dbReference type="EMBL" id="CM037617">
    <property type="protein sequence ID" value="KAH8005892.1"/>
    <property type="molecule type" value="Genomic_DNA"/>
</dbReference>
<evidence type="ECO:0000313" key="1">
    <source>
        <dbReference type="EMBL" id="KAH8005892.1"/>
    </source>
</evidence>
<proteinExistence type="predicted"/>
<reference evidence="1" key="1">
    <citation type="submission" date="2021-08" db="EMBL/GenBank/DDBJ databases">
        <title>The first chromosome-level gecko genome reveals the dynamic sex chromosomes of Neotropical dwarf geckos (Sphaerodactylidae: Sphaerodactylus).</title>
        <authorList>
            <person name="Pinto B.J."/>
            <person name="Keating S.E."/>
            <person name="Gamble T."/>
        </authorList>
    </citation>
    <scope>NUCLEOTIDE SEQUENCE</scope>
    <source>
        <strain evidence="1">TG3544</strain>
    </source>
</reference>
<organism evidence="1 2">
    <name type="scientific">Sphaerodactylus townsendi</name>
    <dbReference type="NCBI Taxonomy" id="933632"/>
    <lineage>
        <taxon>Eukaryota</taxon>
        <taxon>Metazoa</taxon>
        <taxon>Chordata</taxon>
        <taxon>Craniata</taxon>
        <taxon>Vertebrata</taxon>
        <taxon>Euteleostomi</taxon>
        <taxon>Lepidosauria</taxon>
        <taxon>Squamata</taxon>
        <taxon>Bifurcata</taxon>
        <taxon>Gekkota</taxon>
        <taxon>Sphaerodactylidae</taxon>
        <taxon>Sphaerodactylus</taxon>
    </lineage>
</organism>
<protein>
    <submittedName>
        <fullName evidence="1">Uncharacterized protein</fullName>
    </submittedName>
</protein>